<evidence type="ECO:0000313" key="1">
    <source>
        <dbReference type="EMBL" id="KHJ84066.1"/>
    </source>
</evidence>
<dbReference type="EMBL" id="KN570299">
    <property type="protein sequence ID" value="KHJ84066.1"/>
    <property type="molecule type" value="Genomic_DNA"/>
</dbReference>
<reference evidence="1 2" key="1">
    <citation type="submission" date="2014-03" db="EMBL/GenBank/DDBJ databases">
        <title>Draft genome of the hookworm Oesophagostomum dentatum.</title>
        <authorList>
            <person name="Mitreva M."/>
        </authorList>
    </citation>
    <scope>NUCLEOTIDE SEQUENCE [LARGE SCALE GENOMIC DNA]</scope>
    <source>
        <strain evidence="1 2">OD-Hann</strain>
    </source>
</reference>
<gene>
    <name evidence="1" type="ORF">OESDEN_16224</name>
</gene>
<dbReference type="OrthoDB" id="5790562at2759"/>
<protein>
    <recommendedName>
        <fullName evidence="3">Right handed beta helix domain-containing protein</fullName>
    </recommendedName>
</protein>
<dbReference type="AlphaFoldDB" id="A0A0B1SJL1"/>
<evidence type="ECO:0000313" key="2">
    <source>
        <dbReference type="Proteomes" id="UP000053660"/>
    </source>
</evidence>
<name>A0A0B1SJL1_OESDE</name>
<dbReference type="InterPro" id="IPR011050">
    <property type="entry name" value="Pectin_lyase_fold/virulence"/>
</dbReference>
<sequence length="262" mass="28814">MRNITVADQSRGHAGVLVSTGWAEEVNIDSSLFTRNTVPSLIVALECHEQPSRTRLTNSTFINNEETVVHIDVGECGALEVSRNTFLENNNSGKEGVMMINAEPREGSSKIPLLVEENEFAKNGGEFSAMLTMHGSHAANGSFRQNRLHDNINSVASVVLTSPHYRLESNDFANPLSAHELDVRSDGSWKLQANNNNWGTDDMKKAFKAPESSLPLGIMPQVQVQPVQPNPPPIVPESSDYSQCAHLNFCSRRGRCEGELIF</sequence>
<dbReference type="Proteomes" id="UP000053660">
    <property type="component" value="Unassembled WGS sequence"/>
</dbReference>
<dbReference type="SUPFAM" id="SSF51126">
    <property type="entry name" value="Pectin lyase-like"/>
    <property type="match status" value="1"/>
</dbReference>
<proteinExistence type="predicted"/>
<accession>A0A0B1SJL1</accession>
<organism evidence="1 2">
    <name type="scientific">Oesophagostomum dentatum</name>
    <name type="common">Nodular worm</name>
    <dbReference type="NCBI Taxonomy" id="61180"/>
    <lineage>
        <taxon>Eukaryota</taxon>
        <taxon>Metazoa</taxon>
        <taxon>Ecdysozoa</taxon>
        <taxon>Nematoda</taxon>
        <taxon>Chromadorea</taxon>
        <taxon>Rhabditida</taxon>
        <taxon>Rhabditina</taxon>
        <taxon>Rhabditomorpha</taxon>
        <taxon>Strongyloidea</taxon>
        <taxon>Strongylidae</taxon>
        <taxon>Oesophagostomum</taxon>
    </lineage>
</organism>
<keyword evidence="2" id="KW-1185">Reference proteome</keyword>
<evidence type="ECO:0008006" key="3">
    <source>
        <dbReference type="Google" id="ProtNLM"/>
    </source>
</evidence>